<keyword evidence="2" id="KW-1133">Transmembrane helix</keyword>
<dbReference type="EMBL" id="VSRR010002326">
    <property type="protein sequence ID" value="MPC30834.1"/>
    <property type="molecule type" value="Genomic_DNA"/>
</dbReference>
<feature type="region of interest" description="Disordered" evidence="1">
    <location>
        <begin position="1"/>
        <end position="34"/>
    </location>
</feature>
<feature type="compositionally biased region" description="Polar residues" evidence="1">
    <location>
        <begin position="21"/>
        <end position="30"/>
    </location>
</feature>
<evidence type="ECO:0000313" key="3">
    <source>
        <dbReference type="EMBL" id="MPC30834.1"/>
    </source>
</evidence>
<evidence type="ECO:0000256" key="1">
    <source>
        <dbReference type="SAM" id="MobiDB-lite"/>
    </source>
</evidence>
<feature type="transmembrane region" description="Helical" evidence="2">
    <location>
        <begin position="75"/>
        <end position="97"/>
    </location>
</feature>
<evidence type="ECO:0000256" key="2">
    <source>
        <dbReference type="SAM" id="Phobius"/>
    </source>
</evidence>
<gene>
    <name evidence="3" type="ORF">E2C01_024103</name>
</gene>
<dbReference type="Proteomes" id="UP000324222">
    <property type="component" value="Unassembled WGS sequence"/>
</dbReference>
<organism evidence="3 4">
    <name type="scientific">Portunus trituberculatus</name>
    <name type="common">Swimming crab</name>
    <name type="synonym">Neptunus trituberculatus</name>
    <dbReference type="NCBI Taxonomy" id="210409"/>
    <lineage>
        <taxon>Eukaryota</taxon>
        <taxon>Metazoa</taxon>
        <taxon>Ecdysozoa</taxon>
        <taxon>Arthropoda</taxon>
        <taxon>Crustacea</taxon>
        <taxon>Multicrustacea</taxon>
        <taxon>Malacostraca</taxon>
        <taxon>Eumalacostraca</taxon>
        <taxon>Eucarida</taxon>
        <taxon>Decapoda</taxon>
        <taxon>Pleocyemata</taxon>
        <taxon>Brachyura</taxon>
        <taxon>Eubrachyura</taxon>
        <taxon>Portunoidea</taxon>
        <taxon>Portunidae</taxon>
        <taxon>Portuninae</taxon>
        <taxon>Portunus</taxon>
    </lineage>
</organism>
<reference evidence="3 4" key="1">
    <citation type="submission" date="2019-05" db="EMBL/GenBank/DDBJ databases">
        <title>Another draft genome of Portunus trituberculatus and its Hox gene families provides insights of decapod evolution.</title>
        <authorList>
            <person name="Jeong J.-H."/>
            <person name="Song I."/>
            <person name="Kim S."/>
            <person name="Choi T."/>
            <person name="Kim D."/>
            <person name="Ryu S."/>
            <person name="Kim W."/>
        </authorList>
    </citation>
    <scope>NUCLEOTIDE SEQUENCE [LARGE SCALE GENOMIC DNA]</scope>
    <source>
        <tissue evidence="3">Muscle</tissue>
    </source>
</reference>
<dbReference type="AlphaFoldDB" id="A0A5B7EDH9"/>
<name>A0A5B7EDH9_PORTR</name>
<protein>
    <submittedName>
        <fullName evidence="3">Uncharacterized protein</fullName>
    </submittedName>
</protein>
<comment type="caution">
    <text evidence="3">The sequence shown here is derived from an EMBL/GenBank/DDBJ whole genome shotgun (WGS) entry which is preliminary data.</text>
</comment>
<accession>A0A5B7EDH9</accession>
<evidence type="ECO:0000313" key="4">
    <source>
        <dbReference type="Proteomes" id="UP000324222"/>
    </source>
</evidence>
<keyword evidence="2" id="KW-0472">Membrane</keyword>
<keyword evidence="2" id="KW-0812">Transmembrane</keyword>
<keyword evidence="4" id="KW-1185">Reference proteome</keyword>
<proteinExistence type="predicted"/>
<sequence length="98" mass="10822">MKKEEEEVEKEPVLLGRRGTVRSNTTSSTPLHPLPHRARLTVAAAAGDIFRLILTTAVKINEAHSPLRKRECPRLGTRAAFTKILLEVVAAAAVLWFP</sequence>